<gene>
    <name evidence="1" type="ORF">BpHYR1_019632</name>
</gene>
<organism evidence="1 2">
    <name type="scientific">Brachionus plicatilis</name>
    <name type="common">Marine rotifer</name>
    <name type="synonym">Brachionus muelleri</name>
    <dbReference type="NCBI Taxonomy" id="10195"/>
    <lineage>
        <taxon>Eukaryota</taxon>
        <taxon>Metazoa</taxon>
        <taxon>Spiralia</taxon>
        <taxon>Gnathifera</taxon>
        <taxon>Rotifera</taxon>
        <taxon>Eurotatoria</taxon>
        <taxon>Monogononta</taxon>
        <taxon>Pseudotrocha</taxon>
        <taxon>Ploima</taxon>
        <taxon>Brachionidae</taxon>
        <taxon>Brachionus</taxon>
    </lineage>
</organism>
<evidence type="ECO:0000313" key="2">
    <source>
        <dbReference type="Proteomes" id="UP000276133"/>
    </source>
</evidence>
<evidence type="ECO:0000313" key="1">
    <source>
        <dbReference type="EMBL" id="RMZ94143.1"/>
    </source>
</evidence>
<sequence>LPKVNVENSVDDGIESRVDITEPSQKLEKTIAIGENGNQQMLKAPMIIPRVLAARRSRVNEIFCRCFRVVPELAGLRIHVELKTWLCRSLSEPAIKSVRLLFSASLSSSLPKLTVLMPIETLFTK</sequence>
<accession>A0A3M7P548</accession>
<dbReference type="AlphaFoldDB" id="A0A3M7P548"/>
<protein>
    <submittedName>
        <fullName evidence="1">Uncharacterized protein</fullName>
    </submittedName>
</protein>
<keyword evidence="2" id="KW-1185">Reference proteome</keyword>
<dbReference type="EMBL" id="REGN01013267">
    <property type="protein sequence ID" value="RMZ94143.1"/>
    <property type="molecule type" value="Genomic_DNA"/>
</dbReference>
<comment type="caution">
    <text evidence="1">The sequence shown here is derived from an EMBL/GenBank/DDBJ whole genome shotgun (WGS) entry which is preliminary data.</text>
</comment>
<proteinExistence type="predicted"/>
<feature type="non-terminal residue" evidence="1">
    <location>
        <position position="1"/>
    </location>
</feature>
<reference evidence="1 2" key="1">
    <citation type="journal article" date="2018" name="Sci. Rep.">
        <title>Genomic signatures of local adaptation to the degree of environmental predictability in rotifers.</title>
        <authorList>
            <person name="Franch-Gras L."/>
            <person name="Hahn C."/>
            <person name="Garcia-Roger E.M."/>
            <person name="Carmona M.J."/>
            <person name="Serra M."/>
            <person name="Gomez A."/>
        </authorList>
    </citation>
    <scope>NUCLEOTIDE SEQUENCE [LARGE SCALE GENOMIC DNA]</scope>
    <source>
        <strain evidence="1">HYR1</strain>
    </source>
</reference>
<dbReference type="Proteomes" id="UP000276133">
    <property type="component" value="Unassembled WGS sequence"/>
</dbReference>
<name>A0A3M7P548_BRAPC</name>